<reference evidence="1 2" key="1">
    <citation type="journal article" date="2013" name="Genome Announc.">
        <title>Draft Genome Sequence of Rhodococcus opacus Strain M213 Shows a Diverse Catabolic Potential.</title>
        <authorList>
            <person name="Pathak A."/>
            <person name="Green S.J."/>
            <person name="Ogram A."/>
            <person name="Chauhan A."/>
        </authorList>
    </citation>
    <scope>NUCLEOTIDE SEQUENCE [LARGE SCALE GENOMIC DNA]</scope>
    <source>
        <strain evidence="1 2">M213</strain>
    </source>
</reference>
<proteinExistence type="predicted"/>
<accession>K8XWU1</accession>
<evidence type="ECO:0000313" key="1">
    <source>
        <dbReference type="EMBL" id="EKT81620.1"/>
    </source>
</evidence>
<evidence type="ECO:0000313" key="2">
    <source>
        <dbReference type="Proteomes" id="UP000005951"/>
    </source>
</evidence>
<dbReference type="AlphaFoldDB" id="K8XWU1"/>
<evidence type="ECO:0008006" key="3">
    <source>
        <dbReference type="Google" id="ProtNLM"/>
    </source>
</evidence>
<dbReference type="SUPFAM" id="SSF55718">
    <property type="entry name" value="SCP-like"/>
    <property type="match status" value="1"/>
</dbReference>
<sequence length="133" mass="15025">MDPTLPLDLTRLRVVLDTDPEFTLQARHLDTTIRVVIGETQSFRLVLRGGKVAEIDPVVTPFDSYDIQLAGSHEQWGALLAATPTAFYQDFYPAMLHHGFRIEGNMEMIMAYYPAIRRLGDLFRTVANDEVTA</sequence>
<dbReference type="InterPro" id="IPR036527">
    <property type="entry name" value="SCP2_sterol-bd_dom_sf"/>
</dbReference>
<dbReference type="EMBL" id="AJYC02000053">
    <property type="protein sequence ID" value="EKT81620.1"/>
    <property type="molecule type" value="Genomic_DNA"/>
</dbReference>
<name>K8XWU1_RHOOP</name>
<dbReference type="Gene3D" id="3.30.1050.10">
    <property type="entry name" value="SCP2 sterol-binding domain"/>
    <property type="match status" value="1"/>
</dbReference>
<dbReference type="Proteomes" id="UP000005951">
    <property type="component" value="Unassembled WGS sequence"/>
</dbReference>
<gene>
    <name evidence="1" type="ORF">WSS_A16451</name>
</gene>
<protein>
    <recommendedName>
        <fullName evidence="3">SCP2 domain-containing protein</fullName>
    </recommendedName>
</protein>
<organism evidence="1 2">
    <name type="scientific">Rhodococcus opacus M213</name>
    <dbReference type="NCBI Taxonomy" id="1129896"/>
    <lineage>
        <taxon>Bacteria</taxon>
        <taxon>Bacillati</taxon>
        <taxon>Actinomycetota</taxon>
        <taxon>Actinomycetes</taxon>
        <taxon>Mycobacteriales</taxon>
        <taxon>Nocardiaceae</taxon>
        <taxon>Rhodococcus</taxon>
    </lineage>
</organism>
<comment type="caution">
    <text evidence="1">The sequence shown here is derived from an EMBL/GenBank/DDBJ whole genome shotgun (WGS) entry which is preliminary data.</text>
</comment>
<dbReference type="RefSeq" id="WP_005257597.1">
    <property type="nucleotide sequence ID" value="NZ_AJYC02000053.1"/>
</dbReference>